<dbReference type="Gene3D" id="1.10.10.10">
    <property type="entry name" value="Winged helix-like DNA-binding domain superfamily/Winged helix DNA-binding domain"/>
    <property type="match status" value="1"/>
</dbReference>
<evidence type="ECO:0000256" key="4">
    <source>
        <dbReference type="ARBA" id="ARBA00023125"/>
    </source>
</evidence>
<keyword evidence="5" id="KW-0804">Transcription</keyword>
<comment type="similarity">
    <text evidence="1">Belongs to the sigma-70 factor family. ECF subfamily.</text>
</comment>
<dbReference type="Proteomes" id="UP000215563">
    <property type="component" value="Unassembled WGS sequence"/>
</dbReference>
<evidence type="ECO:0000256" key="1">
    <source>
        <dbReference type="ARBA" id="ARBA00010641"/>
    </source>
</evidence>
<protein>
    <submittedName>
        <fullName evidence="8">Sigma-70 family RNA polymerase sigma factor</fullName>
    </submittedName>
</protein>
<dbReference type="GO" id="GO:0016987">
    <property type="term" value="F:sigma factor activity"/>
    <property type="evidence" value="ECO:0007669"/>
    <property type="project" value="UniProtKB-KW"/>
</dbReference>
<evidence type="ECO:0000259" key="7">
    <source>
        <dbReference type="Pfam" id="PF04542"/>
    </source>
</evidence>
<feature type="domain" description="RNA polymerase sigma-70 region 2" evidence="7">
    <location>
        <begin position="43"/>
        <end position="97"/>
    </location>
</feature>
<gene>
    <name evidence="8" type="ORF">CFP75_07890</name>
</gene>
<dbReference type="Pfam" id="PF04542">
    <property type="entry name" value="Sigma70_r2"/>
    <property type="match status" value="1"/>
</dbReference>
<keyword evidence="9" id="KW-1185">Reference proteome</keyword>
<evidence type="ECO:0000313" key="9">
    <source>
        <dbReference type="Proteomes" id="UP000215563"/>
    </source>
</evidence>
<dbReference type="SUPFAM" id="SSF88946">
    <property type="entry name" value="Sigma2 domain of RNA polymerase sigma factors"/>
    <property type="match status" value="1"/>
</dbReference>
<name>A0A229S2U0_AMYAL</name>
<dbReference type="InterPro" id="IPR014284">
    <property type="entry name" value="RNA_pol_sigma-70_dom"/>
</dbReference>
<dbReference type="NCBIfam" id="TIGR02937">
    <property type="entry name" value="sigma70-ECF"/>
    <property type="match status" value="1"/>
</dbReference>
<organism evidence="8 9">
    <name type="scientific">Amycolatopsis alba DSM 44262</name>
    <dbReference type="NCBI Taxonomy" id="1125972"/>
    <lineage>
        <taxon>Bacteria</taxon>
        <taxon>Bacillati</taxon>
        <taxon>Actinomycetota</taxon>
        <taxon>Actinomycetes</taxon>
        <taxon>Pseudonocardiales</taxon>
        <taxon>Pseudonocardiaceae</taxon>
        <taxon>Amycolatopsis</taxon>
    </lineage>
</organism>
<dbReference type="EMBL" id="NMQU01000021">
    <property type="protein sequence ID" value="OXM53105.1"/>
    <property type="molecule type" value="Genomic_DNA"/>
</dbReference>
<dbReference type="InterPro" id="IPR013325">
    <property type="entry name" value="RNA_pol_sigma_r2"/>
</dbReference>
<keyword evidence="4" id="KW-0238">DNA-binding</keyword>
<feature type="compositionally biased region" description="Basic and acidic residues" evidence="6">
    <location>
        <begin position="107"/>
        <end position="117"/>
    </location>
</feature>
<dbReference type="GO" id="GO:0003677">
    <property type="term" value="F:DNA binding"/>
    <property type="evidence" value="ECO:0007669"/>
    <property type="project" value="UniProtKB-KW"/>
</dbReference>
<evidence type="ECO:0000313" key="8">
    <source>
        <dbReference type="EMBL" id="OXM53105.1"/>
    </source>
</evidence>
<evidence type="ECO:0000256" key="2">
    <source>
        <dbReference type="ARBA" id="ARBA00023015"/>
    </source>
</evidence>
<dbReference type="GO" id="GO:0006352">
    <property type="term" value="P:DNA-templated transcription initiation"/>
    <property type="evidence" value="ECO:0007669"/>
    <property type="project" value="InterPro"/>
</dbReference>
<dbReference type="Gene3D" id="1.10.1740.10">
    <property type="match status" value="1"/>
</dbReference>
<dbReference type="InterPro" id="IPR036388">
    <property type="entry name" value="WH-like_DNA-bd_sf"/>
</dbReference>
<keyword evidence="2" id="KW-0805">Transcription regulation</keyword>
<dbReference type="PANTHER" id="PTHR43133">
    <property type="entry name" value="RNA POLYMERASE ECF-TYPE SIGMA FACTO"/>
    <property type="match status" value="1"/>
</dbReference>
<evidence type="ECO:0000256" key="5">
    <source>
        <dbReference type="ARBA" id="ARBA00023163"/>
    </source>
</evidence>
<dbReference type="InterPro" id="IPR007627">
    <property type="entry name" value="RNA_pol_sigma70_r2"/>
</dbReference>
<proteinExistence type="inferred from homology"/>
<dbReference type="RefSeq" id="WP_020630025.1">
    <property type="nucleotide sequence ID" value="NZ_KB913032.1"/>
</dbReference>
<dbReference type="SUPFAM" id="SSF88659">
    <property type="entry name" value="Sigma3 and sigma4 domains of RNA polymerase sigma factors"/>
    <property type="match status" value="1"/>
</dbReference>
<comment type="caution">
    <text evidence="8">The sequence shown here is derived from an EMBL/GenBank/DDBJ whole genome shotgun (WGS) entry which is preliminary data.</text>
</comment>
<sequence length="199" mass="21920">MSIADTGRPSSGTLDHEHLAAVFLAARDGDRSAFDELIGILTPVLWQVARAQGLDRDSSADVVQTVWLTLLGSLAEVCSPGALTAWLVTVTKREAWRVRTEHRAHRRLDESELRQEPDPGPGPEQRALTEESQVLLWAAVSRLSEKCQSLLRIVAFVHRPHYDQVSAALGMKRGSIGPTRSRCLTELRRLLTTDQGGVP</sequence>
<dbReference type="InterPro" id="IPR013324">
    <property type="entry name" value="RNA_pol_sigma_r3/r4-like"/>
</dbReference>
<dbReference type="InterPro" id="IPR039425">
    <property type="entry name" value="RNA_pol_sigma-70-like"/>
</dbReference>
<dbReference type="AlphaFoldDB" id="A0A229S2U0"/>
<feature type="region of interest" description="Disordered" evidence="6">
    <location>
        <begin position="107"/>
        <end position="127"/>
    </location>
</feature>
<accession>A0A229S2U0</accession>
<evidence type="ECO:0000256" key="6">
    <source>
        <dbReference type="SAM" id="MobiDB-lite"/>
    </source>
</evidence>
<evidence type="ECO:0000256" key="3">
    <source>
        <dbReference type="ARBA" id="ARBA00023082"/>
    </source>
</evidence>
<reference evidence="8 9" key="1">
    <citation type="submission" date="2017-07" db="EMBL/GenBank/DDBJ databases">
        <title>Amycolatopsis alba DSM 44262 Genome sequencing and assembly.</title>
        <authorList>
            <person name="Kaur N."/>
            <person name="Mayilraj S."/>
        </authorList>
    </citation>
    <scope>NUCLEOTIDE SEQUENCE [LARGE SCALE GENOMIC DNA]</scope>
    <source>
        <strain evidence="8 9">DSM 44262</strain>
    </source>
</reference>
<dbReference type="PANTHER" id="PTHR43133:SF8">
    <property type="entry name" value="RNA POLYMERASE SIGMA FACTOR HI_1459-RELATED"/>
    <property type="match status" value="1"/>
</dbReference>
<keyword evidence="3" id="KW-0731">Sigma factor</keyword>
<dbReference type="OrthoDB" id="265863at2"/>